<evidence type="ECO:0000256" key="2">
    <source>
        <dbReference type="ARBA" id="ARBA00022485"/>
    </source>
</evidence>
<name>A0ABR8GSZ4_9CYAN</name>
<keyword evidence="6" id="KW-0408">Iron</keyword>
<keyword evidence="7" id="KW-0411">Iron-sulfur</keyword>
<dbReference type="InterPro" id="IPR003739">
    <property type="entry name" value="Lys_aminomutase/Glu_NH3_mut"/>
</dbReference>
<dbReference type="Gene3D" id="3.20.20.70">
    <property type="entry name" value="Aldolase class I"/>
    <property type="match status" value="1"/>
</dbReference>
<evidence type="ECO:0000256" key="5">
    <source>
        <dbReference type="ARBA" id="ARBA00022898"/>
    </source>
</evidence>
<organism evidence="8 9">
    <name type="scientific">Scytonema hofmannii FACHB-248</name>
    <dbReference type="NCBI Taxonomy" id="1842502"/>
    <lineage>
        <taxon>Bacteria</taxon>
        <taxon>Bacillati</taxon>
        <taxon>Cyanobacteriota</taxon>
        <taxon>Cyanophyceae</taxon>
        <taxon>Nostocales</taxon>
        <taxon>Scytonemataceae</taxon>
        <taxon>Scytonema</taxon>
    </lineage>
</organism>
<evidence type="ECO:0000256" key="1">
    <source>
        <dbReference type="ARBA" id="ARBA00001933"/>
    </source>
</evidence>
<dbReference type="SUPFAM" id="SSF102114">
    <property type="entry name" value="Radical SAM enzymes"/>
    <property type="match status" value="1"/>
</dbReference>
<evidence type="ECO:0000256" key="6">
    <source>
        <dbReference type="ARBA" id="ARBA00023004"/>
    </source>
</evidence>
<dbReference type="InterPro" id="IPR058240">
    <property type="entry name" value="rSAM_sf"/>
</dbReference>
<dbReference type="SFLD" id="SFLDS00029">
    <property type="entry name" value="Radical_SAM"/>
    <property type="match status" value="1"/>
</dbReference>
<keyword evidence="3" id="KW-0949">S-adenosyl-L-methionine</keyword>
<dbReference type="Proteomes" id="UP000660380">
    <property type="component" value="Unassembled WGS sequence"/>
</dbReference>
<sequence>MSQLNPKKLQLYEIKDIDRLPQLQKLSTADRLAMKAVAQVLPFRVNNYVVEELIDWEKIPDDPIFRLTFPQKEMLAPESLDKVIWHLENSTPEELRQVVNTVRSQLNPHPAGQAEHNIPTLDGKQVPGIQHKYPETVLIFPTAGQTCHAYCTFCFRWPQFVKMDGMKFATRESGLFQEYLRQHQEVTDVLITGGDPMTMKAKHLALYIEPLLNSGFEHIQTIRIGTKSVAYWPYRFVTDEDADDVLRLFEKVTSSGKHLAIMAHYDHPTEIKTEIAQTAIQRIRSTGAQIRTQGPLMRGINDSSQVWIQMWKEQVRLGCIPYYMFMERDTGAKHCFELPIIRAWEIYQTAIQKVSGLARTARGPVMSALPGKVAVDGVTEIYGEKVFVLSFLQGRDPNWCKRPFFASYNEKATWLTDLVPAMGQKEFFYENKLKEILKTQSSTKQPA</sequence>
<dbReference type="RefSeq" id="WP_029630685.1">
    <property type="nucleotide sequence ID" value="NZ_JACJTA010000038.1"/>
</dbReference>
<keyword evidence="4" id="KW-0479">Metal-binding</keyword>
<reference evidence="8 9" key="1">
    <citation type="journal article" date="2020" name="ISME J.">
        <title>Comparative genomics reveals insights into cyanobacterial evolution and habitat adaptation.</title>
        <authorList>
            <person name="Chen M.Y."/>
            <person name="Teng W.K."/>
            <person name="Zhao L."/>
            <person name="Hu C.X."/>
            <person name="Zhou Y.K."/>
            <person name="Han B.P."/>
            <person name="Song L.R."/>
            <person name="Shu W.S."/>
        </authorList>
    </citation>
    <scope>NUCLEOTIDE SEQUENCE [LARGE SCALE GENOMIC DNA]</scope>
    <source>
        <strain evidence="8 9">FACHB-248</strain>
    </source>
</reference>
<evidence type="ECO:0000256" key="3">
    <source>
        <dbReference type="ARBA" id="ARBA00022691"/>
    </source>
</evidence>
<comment type="caution">
    <text evidence="8">The sequence shown here is derived from an EMBL/GenBank/DDBJ whole genome shotgun (WGS) entry which is preliminary data.</text>
</comment>
<dbReference type="InterPro" id="IPR007197">
    <property type="entry name" value="rSAM"/>
</dbReference>
<keyword evidence="9" id="KW-1185">Reference proteome</keyword>
<evidence type="ECO:0000256" key="7">
    <source>
        <dbReference type="ARBA" id="ARBA00023014"/>
    </source>
</evidence>
<keyword evidence="5" id="KW-0663">Pyridoxal phosphate</keyword>
<keyword evidence="2" id="KW-0004">4Fe-4S</keyword>
<dbReference type="PANTHER" id="PTHR30538:SF0">
    <property type="entry name" value="L-LYSINE 2,3-AMINOMUTASE AQ_1632-RELATED"/>
    <property type="match status" value="1"/>
</dbReference>
<dbReference type="SFLD" id="SFLDG01070">
    <property type="entry name" value="PLP-dependent"/>
    <property type="match status" value="1"/>
</dbReference>
<comment type="cofactor">
    <cofactor evidence="1">
        <name>pyridoxal 5'-phosphate</name>
        <dbReference type="ChEBI" id="CHEBI:597326"/>
    </cofactor>
</comment>
<evidence type="ECO:0000256" key="4">
    <source>
        <dbReference type="ARBA" id="ARBA00022723"/>
    </source>
</evidence>
<dbReference type="InterPro" id="IPR013785">
    <property type="entry name" value="Aldolase_TIM"/>
</dbReference>
<gene>
    <name evidence="8" type="ORF">H6G81_17775</name>
</gene>
<evidence type="ECO:0000313" key="9">
    <source>
        <dbReference type="Proteomes" id="UP000660380"/>
    </source>
</evidence>
<evidence type="ECO:0000313" key="8">
    <source>
        <dbReference type="EMBL" id="MBD2606329.1"/>
    </source>
</evidence>
<dbReference type="EMBL" id="JACJTA010000038">
    <property type="protein sequence ID" value="MBD2606329.1"/>
    <property type="molecule type" value="Genomic_DNA"/>
</dbReference>
<proteinExistence type="predicted"/>
<protein>
    <submittedName>
        <fullName evidence="8">Lysine 2,3-aminomutase</fullName>
    </submittedName>
</protein>
<dbReference type="PANTHER" id="PTHR30538">
    <property type="entry name" value="LYSINE 2,3-AMINOMUTASE-RELATED"/>
    <property type="match status" value="1"/>
</dbReference>
<accession>A0ABR8GSZ4</accession>